<evidence type="ECO:0000313" key="2">
    <source>
        <dbReference type="Proteomes" id="UP000003019"/>
    </source>
</evidence>
<proteinExistence type="predicted"/>
<organism evidence="1 2">
    <name type="scientific">Neisseria shayeganii 871</name>
    <dbReference type="NCBI Taxonomy" id="1032488"/>
    <lineage>
        <taxon>Bacteria</taxon>
        <taxon>Pseudomonadati</taxon>
        <taxon>Pseudomonadota</taxon>
        <taxon>Betaproteobacteria</taxon>
        <taxon>Neisseriales</taxon>
        <taxon>Neisseriaceae</taxon>
        <taxon>Neisseria</taxon>
    </lineage>
</organism>
<dbReference type="OrthoDB" id="8612782at2"/>
<dbReference type="PATRIC" id="fig|1032488.3.peg.582"/>
<reference evidence="1 2" key="1">
    <citation type="submission" date="2011-05" db="EMBL/GenBank/DDBJ databases">
        <authorList>
            <person name="Muzny D."/>
            <person name="Qin X."/>
            <person name="Deng J."/>
            <person name="Jiang H."/>
            <person name="Liu Y."/>
            <person name="Qu J."/>
            <person name="Song X.-Z."/>
            <person name="Zhang L."/>
            <person name="Thornton R."/>
            <person name="Coyle M."/>
            <person name="Francisco L."/>
            <person name="Jackson L."/>
            <person name="Javaid M."/>
            <person name="Korchina V."/>
            <person name="Kovar C."/>
            <person name="Mata R."/>
            <person name="Mathew T."/>
            <person name="Ngo R."/>
            <person name="Nguyen L."/>
            <person name="Nguyen N."/>
            <person name="Okwuonu G."/>
            <person name="Ongeri F."/>
            <person name="Pham C."/>
            <person name="Simmons D."/>
            <person name="Wilczek-Boney K."/>
            <person name="Hale W."/>
            <person name="Jakkamsetti A."/>
            <person name="Pham P."/>
            <person name="Ruth R."/>
            <person name="San Lucas F."/>
            <person name="Warren J."/>
            <person name="Zhang J."/>
            <person name="Zhao Z."/>
            <person name="Zhou C."/>
            <person name="Zhu D."/>
            <person name="Lee S."/>
            <person name="Bess C."/>
            <person name="Blankenburg K."/>
            <person name="Forbes L."/>
            <person name="Fu Q."/>
            <person name="Gubbala S."/>
            <person name="Hirani K."/>
            <person name="Jayaseelan J.C."/>
            <person name="Lara F."/>
            <person name="Munidasa M."/>
            <person name="Palculict T."/>
            <person name="Patil S."/>
            <person name="Pu L.-L."/>
            <person name="Saada N."/>
            <person name="Tang L."/>
            <person name="Weissenberger G."/>
            <person name="Zhu Y."/>
            <person name="Hemphill L."/>
            <person name="Shang Y."/>
            <person name="Youmans B."/>
            <person name="Ayvaz T."/>
            <person name="Ross M."/>
            <person name="Santibanez J."/>
            <person name="Aqrawi P."/>
            <person name="Gross S."/>
            <person name="Joshi V."/>
            <person name="Fowler G."/>
            <person name="Nazareth L."/>
            <person name="Reid J."/>
            <person name="Worley K."/>
            <person name="Petrosino J."/>
            <person name="Highlander S."/>
            <person name="Gibbs R."/>
        </authorList>
    </citation>
    <scope>NUCLEOTIDE SEQUENCE [LARGE SCALE GENOMIC DNA]</scope>
    <source>
        <strain evidence="1 2">871</strain>
    </source>
</reference>
<sequence length="661" mass="73986">MDLLTFGLRQQSVLLSMGVKTQMRTEYSGPVIALGVKTRVLKNGGGALLALGVLQKSIVSGSLLALATRQSRTALQRCFKGSQTLGLDGLDYDIEVRIGGMAVPMCELAENMSIRHAENQSYLCDFVLRKERGLIDPYQWHGKSIEVDVVTDVRRVRLYTGIVDIGRIEFPRRAVVLQCSDRRKLLNNAMPRSVLNSIGYTSSSAHGNEFKDQDEELRARLETIPASYEYDARGIGYLTPWQPKATADFVMGPCFVYAREPSVTLASVGRVVNQVKIKIENRYSRQLQRDLQYQFFSDCNVCNYGRYGLPPRTEMVTSAAKGAGWAIGNLVAVGLEKEGYYKCSGYREFIWRPVVTRTTSIRPRTDVSGNVVQDQNGNEVMDVASVSVADYTNMYAREASWKASRRWVQNITEVLEITLSNAASIGRYDLLEENMSYAVVHEYQDESWGRDYQSPSAPEGFARLENGDYYRDIDNTAAGEYDKTLQVALHTAYTKILSSHRDNTLDLQVKMMPDIDLRHTHRIEHPHFKGNAKVYSFVHSFDMAAGIGKTDVTYKFYQSADGGAIQPLNVPARKRYAGTPSGNRSIRLGSVLLPAGTVDNADQYQGQIMRQRTDRVGDYRETIMFKVITPAIEEGSTDTALVINAHAQNVSIPNDDVEIRL</sequence>
<name>G4CGA4_9NEIS</name>
<evidence type="ECO:0000313" key="1">
    <source>
        <dbReference type="EMBL" id="EGY53152.1"/>
    </source>
</evidence>
<dbReference type="HOGENOM" id="CLU_388779_0_0_4"/>
<dbReference type="STRING" id="1032488.HMPREF9371_0643"/>
<accession>G4CGA4</accession>
<dbReference type="Proteomes" id="UP000003019">
    <property type="component" value="Unassembled WGS sequence"/>
</dbReference>
<keyword evidence="2" id="KW-1185">Reference proteome</keyword>
<gene>
    <name evidence="1" type="ORF">HMPREF9371_0643</name>
</gene>
<comment type="caution">
    <text evidence="1">The sequence shown here is derived from an EMBL/GenBank/DDBJ whole genome shotgun (WGS) entry which is preliminary data.</text>
</comment>
<protein>
    <submittedName>
        <fullName evidence="1">Uncharacterized protein</fullName>
    </submittedName>
</protein>
<dbReference type="EMBL" id="AGAY01000022">
    <property type="protein sequence ID" value="EGY53152.1"/>
    <property type="molecule type" value="Genomic_DNA"/>
</dbReference>
<dbReference type="AlphaFoldDB" id="G4CGA4"/>
<dbReference type="RefSeq" id="WP_009118337.1">
    <property type="nucleotide sequence ID" value="NZ_JH164926.1"/>
</dbReference>